<organism evidence="4 5">
    <name type="scientific">Dyadobacter beijingensis</name>
    <dbReference type="NCBI Taxonomy" id="365489"/>
    <lineage>
        <taxon>Bacteria</taxon>
        <taxon>Pseudomonadati</taxon>
        <taxon>Bacteroidota</taxon>
        <taxon>Cytophagia</taxon>
        <taxon>Cytophagales</taxon>
        <taxon>Spirosomataceae</taxon>
        <taxon>Dyadobacter</taxon>
    </lineage>
</organism>
<evidence type="ECO:0008006" key="6">
    <source>
        <dbReference type="Google" id="ProtNLM"/>
    </source>
</evidence>
<gene>
    <name evidence="4" type="ORF">GCM10010967_14190</name>
</gene>
<evidence type="ECO:0000256" key="1">
    <source>
        <dbReference type="SAM" id="Phobius"/>
    </source>
</evidence>
<dbReference type="InterPro" id="IPR012373">
    <property type="entry name" value="Ferrdict_sens_TM"/>
</dbReference>
<dbReference type="Gene3D" id="2.60.120.1440">
    <property type="match status" value="1"/>
</dbReference>
<evidence type="ECO:0000313" key="4">
    <source>
        <dbReference type="EMBL" id="GGM83570.1"/>
    </source>
</evidence>
<name>A0ABQ2HM49_9BACT</name>
<feature type="transmembrane region" description="Helical" evidence="1">
    <location>
        <begin position="92"/>
        <end position="112"/>
    </location>
</feature>
<protein>
    <recommendedName>
        <fullName evidence="6">FecR family protein</fullName>
    </recommendedName>
</protein>
<evidence type="ECO:0000313" key="5">
    <source>
        <dbReference type="Proteomes" id="UP000632339"/>
    </source>
</evidence>
<dbReference type="InterPro" id="IPR006860">
    <property type="entry name" value="FecR"/>
</dbReference>
<dbReference type="Gene3D" id="3.55.50.30">
    <property type="match status" value="1"/>
</dbReference>
<dbReference type="Pfam" id="PF04773">
    <property type="entry name" value="FecR"/>
    <property type="match status" value="1"/>
</dbReference>
<evidence type="ECO:0000259" key="3">
    <source>
        <dbReference type="Pfam" id="PF16344"/>
    </source>
</evidence>
<dbReference type="RefSeq" id="WP_019945646.1">
    <property type="nucleotide sequence ID" value="NZ_BMLI01000001.1"/>
</dbReference>
<dbReference type="Proteomes" id="UP000632339">
    <property type="component" value="Unassembled WGS sequence"/>
</dbReference>
<dbReference type="EMBL" id="BMLI01000001">
    <property type="protein sequence ID" value="GGM83570.1"/>
    <property type="molecule type" value="Genomic_DNA"/>
</dbReference>
<keyword evidence="1" id="KW-1133">Transmembrane helix</keyword>
<dbReference type="PANTHER" id="PTHR30273">
    <property type="entry name" value="PERIPLASMIC SIGNAL SENSOR AND SIGMA FACTOR ACTIVATOR FECR-RELATED"/>
    <property type="match status" value="1"/>
</dbReference>
<evidence type="ECO:0000259" key="2">
    <source>
        <dbReference type="Pfam" id="PF04773"/>
    </source>
</evidence>
<accession>A0ABQ2HM49</accession>
<sequence length="336" mass="38583">MNYLSFEPEDFATDAFFCSWVLHPTSETEQFWLDWLRDHPSKARDIELARQMVLLASSDESEVPGSETIDRIWQGIEDGKNRKTIIFTNRMLWVKAAAAVVLLLLAFGGYFYRQGQNRTYRTAFGESRRVLLPDGSLVTLNANSKLRVADRWGRRTEREVWLEGEAFFSVSKLKKAGRSVKFTVHTHDLNVEVRGTEFNVNTRQDQTRVVLSEGLVHLRLNDLPEKEIRMKPGDLVDFSRNRKELRIRHLPDASPVYSWKNNRWTLNDASLAEIAVLIQETYGVTVIIEADSLRQQTVNGIVPTDNMGDLLSALESILPVTITHQERRVTIRGRPD</sequence>
<comment type="caution">
    <text evidence="4">The sequence shown here is derived from an EMBL/GenBank/DDBJ whole genome shotgun (WGS) entry which is preliminary data.</text>
</comment>
<feature type="domain" description="FecR protein" evidence="2">
    <location>
        <begin position="119"/>
        <end position="216"/>
    </location>
</feature>
<dbReference type="Pfam" id="PF16344">
    <property type="entry name" value="FecR_C"/>
    <property type="match status" value="1"/>
</dbReference>
<keyword evidence="5" id="KW-1185">Reference proteome</keyword>
<reference evidence="5" key="1">
    <citation type="journal article" date="2019" name="Int. J. Syst. Evol. Microbiol.">
        <title>The Global Catalogue of Microorganisms (GCM) 10K type strain sequencing project: providing services to taxonomists for standard genome sequencing and annotation.</title>
        <authorList>
            <consortium name="The Broad Institute Genomics Platform"/>
            <consortium name="The Broad Institute Genome Sequencing Center for Infectious Disease"/>
            <person name="Wu L."/>
            <person name="Ma J."/>
        </authorList>
    </citation>
    <scope>NUCLEOTIDE SEQUENCE [LARGE SCALE GENOMIC DNA]</scope>
    <source>
        <strain evidence="5">CGMCC 1.6375</strain>
    </source>
</reference>
<dbReference type="PANTHER" id="PTHR30273:SF2">
    <property type="entry name" value="PROTEIN FECR"/>
    <property type="match status" value="1"/>
</dbReference>
<feature type="domain" description="Protein FecR C-terminal" evidence="3">
    <location>
        <begin position="265"/>
        <end position="331"/>
    </location>
</feature>
<proteinExistence type="predicted"/>
<keyword evidence="1" id="KW-0812">Transmembrane</keyword>
<dbReference type="PIRSF" id="PIRSF018266">
    <property type="entry name" value="FecR"/>
    <property type="match status" value="1"/>
</dbReference>
<dbReference type="InterPro" id="IPR032508">
    <property type="entry name" value="FecR_C"/>
</dbReference>
<keyword evidence="1" id="KW-0472">Membrane</keyword>